<proteinExistence type="inferred from homology"/>
<dbReference type="RefSeq" id="WP_377123633.1">
    <property type="nucleotide sequence ID" value="NZ_JBHUON010000002.1"/>
</dbReference>
<dbReference type="Proteomes" id="UP001597601">
    <property type="component" value="Unassembled WGS sequence"/>
</dbReference>
<comment type="caution">
    <text evidence="5">The sequence shown here is derived from an EMBL/GenBank/DDBJ whole genome shotgun (WGS) entry which is preliminary data.</text>
</comment>
<dbReference type="SUPFAM" id="SSF56349">
    <property type="entry name" value="DNA breaking-rejoining enzymes"/>
    <property type="match status" value="1"/>
</dbReference>
<dbReference type="InterPro" id="IPR010998">
    <property type="entry name" value="Integrase_recombinase_N"/>
</dbReference>
<evidence type="ECO:0000256" key="1">
    <source>
        <dbReference type="ARBA" id="ARBA00008857"/>
    </source>
</evidence>
<dbReference type="Gene3D" id="1.10.150.130">
    <property type="match status" value="1"/>
</dbReference>
<evidence type="ECO:0000313" key="5">
    <source>
        <dbReference type="EMBL" id="MFD2863627.1"/>
    </source>
</evidence>
<evidence type="ECO:0000259" key="4">
    <source>
        <dbReference type="PROSITE" id="PS51898"/>
    </source>
</evidence>
<gene>
    <name evidence="5" type="ORF">ACFSYC_02910</name>
</gene>
<dbReference type="InterPro" id="IPR013762">
    <property type="entry name" value="Integrase-like_cat_sf"/>
</dbReference>
<dbReference type="PANTHER" id="PTHR30349">
    <property type="entry name" value="PHAGE INTEGRASE-RELATED"/>
    <property type="match status" value="1"/>
</dbReference>
<dbReference type="InterPro" id="IPR011010">
    <property type="entry name" value="DNA_brk_join_enz"/>
</dbReference>
<dbReference type="InterPro" id="IPR002104">
    <property type="entry name" value="Integrase_catalytic"/>
</dbReference>
<reference evidence="6" key="1">
    <citation type="journal article" date="2019" name="Int. J. Syst. Evol. Microbiol.">
        <title>The Global Catalogue of Microorganisms (GCM) 10K type strain sequencing project: providing services to taxonomists for standard genome sequencing and annotation.</title>
        <authorList>
            <consortium name="The Broad Institute Genomics Platform"/>
            <consortium name="The Broad Institute Genome Sequencing Center for Infectious Disease"/>
            <person name="Wu L."/>
            <person name="Ma J."/>
        </authorList>
    </citation>
    <scope>NUCLEOTIDE SEQUENCE [LARGE SCALE GENOMIC DNA]</scope>
    <source>
        <strain evidence="6">KCTC 52232</strain>
    </source>
</reference>
<sequence length="258" mass="29700">MVYRTAVNRFTSYVDNPKLRFIDIDNKPLEGFKNKLLLDGIKLNSISNYFRTLRAIYNRAIKAKLVERSVYPFLDVTVKTERTAKRAITASDLTSIAKFNLKPNTKLWHARNYFLLSFTLIGASFNDLAYLTSDNLHKGRLTYRRRKTGKELTIKLLPYTEKLLAYYTGSNSKYLLPVVSQVVIEDSMKAKALISQWIQTTNKWLRKLVGDCELDCDVTTYLARHTWATTAKRLGYSIEIIAEAMGHDHGNKITNIYP</sequence>
<evidence type="ECO:0000313" key="6">
    <source>
        <dbReference type="Proteomes" id="UP001597601"/>
    </source>
</evidence>
<evidence type="ECO:0000256" key="2">
    <source>
        <dbReference type="ARBA" id="ARBA00023125"/>
    </source>
</evidence>
<name>A0ABW5XNA0_9SPHI</name>
<dbReference type="PROSITE" id="PS51898">
    <property type="entry name" value="TYR_RECOMBINASE"/>
    <property type="match status" value="1"/>
</dbReference>
<keyword evidence="3" id="KW-0233">DNA recombination</keyword>
<dbReference type="InterPro" id="IPR025269">
    <property type="entry name" value="SAM-like_dom"/>
</dbReference>
<evidence type="ECO:0000256" key="3">
    <source>
        <dbReference type="ARBA" id="ARBA00023172"/>
    </source>
</evidence>
<dbReference type="InterPro" id="IPR050090">
    <property type="entry name" value="Tyrosine_recombinase_XerCD"/>
</dbReference>
<accession>A0ABW5XNA0</accession>
<dbReference type="Pfam" id="PF13102">
    <property type="entry name" value="Phage_int_SAM_5"/>
    <property type="match status" value="1"/>
</dbReference>
<dbReference type="EMBL" id="JBHUON010000002">
    <property type="protein sequence ID" value="MFD2863627.1"/>
    <property type="molecule type" value="Genomic_DNA"/>
</dbReference>
<comment type="similarity">
    <text evidence="1">Belongs to the 'phage' integrase family.</text>
</comment>
<organism evidence="5 6">
    <name type="scientific">Mucilaginibacter antarcticus</name>
    <dbReference type="NCBI Taxonomy" id="1855725"/>
    <lineage>
        <taxon>Bacteria</taxon>
        <taxon>Pseudomonadati</taxon>
        <taxon>Bacteroidota</taxon>
        <taxon>Sphingobacteriia</taxon>
        <taxon>Sphingobacteriales</taxon>
        <taxon>Sphingobacteriaceae</taxon>
        <taxon>Mucilaginibacter</taxon>
    </lineage>
</organism>
<keyword evidence="2" id="KW-0238">DNA-binding</keyword>
<protein>
    <submittedName>
        <fullName evidence="5">Tyrosine-type recombinase/integrase</fullName>
    </submittedName>
</protein>
<dbReference type="PANTHER" id="PTHR30349:SF64">
    <property type="entry name" value="PROPHAGE INTEGRASE INTD-RELATED"/>
    <property type="match status" value="1"/>
</dbReference>
<dbReference type="Gene3D" id="1.10.443.10">
    <property type="entry name" value="Intergrase catalytic core"/>
    <property type="match status" value="1"/>
</dbReference>
<dbReference type="Pfam" id="PF00589">
    <property type="entry name" value="Phage_integrase"/>
    <property type="match status" value="1"/>
</dbReference>
<keyword evidence="6" id="KW-1185">Reference proteome</keyword>
<feature type="domain" description="Tyr recombinase" evidence="4">
    <location>
        <begin position="83"/>
        <end position="258"/>
    </location>
</feature>